<keyword evidence="1" id="KW-1133">Transmembrane helix</keyword>
<dbReference type="EMBL" id="CZQE01000352">
    <property type="protein sequence ID" value="CUS46259.1"/>
    <property type="molecule type" value="Genomic_DNA"/>
</dbReference>
<evidence type="ECO:0000313" key="2">
    <source>
        <dbReference type="EMBL" id="CUS46259.1"/>
    </source>
</evidence>
<accession>A0A160TR40</accession>
<keyword evidence="1" id="KW-0812">Transmembrane</keyword>
<sequence>MLLRVIAAVPLGYAVGSLWAMALARLLPGDRSEATIIATLVAFALCAFAAIWAFAARSGWRAVWTLASVGAVAGAITWVSIDLTGRL</sequence>
<proteinExistence type="predicted"/>
<name>A0A160TR40_9ZZZZ</name>
<evidence type="ECO:0000256" key="1">
    <source>
        <dbReference type="SAM" id="Phobius"/>
    </source>
</evidence>
<evidence type="ECO:0008006" key="3">
    <source>
        <dbReference type="Google" id="ProtNLM"/>
    </source>
</evidence>
<reference evidence="2" key="1">
    <citation type="submission" date="2015-10" db="EMBL/GenBank/DDBJ databases">
        <authorList>
            <person name="Gilbert D.G."/>
        </authorList>
    </citation>
    <scope>NUCLEOTIDE SEQUENCE</scope>
</reference>
<feature type="transmembrane region" description="Helical" evidence="1">
    <location>
        <begin position="62"/>
        <end position="81"/>
    </location>
</feature>
<feature type="transmembrane region" description="Helical" evidence="1">
    <location>
        <begin position="34"/>
        <end position="55"/>
    </location>
</feature>
<gene>
    <name evidence="2" type="ORF">MGWOODY_Smn948</name>
</gene>
<protein>
    <recommendedName>
        <fullName evidence="3">Iron uptake protein</fullName>
    </recommendedName>
</protein>
<organism evidence="2">
    <name type="scientific">hydrothermal vent metagenome</name>
    <dbReference type="NCBI Taxonomy" id="652676"/>
    <lineage>
        <taxon>unclassified sequences</taxon>
        <taxon>metagenomes</taxon>
        <taxon>ecological metagenomes</taxon>
    </lineage>
</organism>
<keyword evidence="1" id="KW-0472">Membrane</keyword>
<dbReference type="AlphaFoldDB" id="A0A160TR40"/>